<sequence length="178" mass="19754">MASGDGLVRRGHPLVACYSGDYPEQLLVTGIKTGECPKCDIPHAELGSSTSPAKLRDLEAILAALSLVDEDYIQFTKACKDVGVKAIYKPFWLSQPHLNIFQAITRTPDVLHQLYQGVIKHLISWIKTSYGEAEIDARCRRLPPNHNIRVFMKGISSLARVSGTEHNQICRFLLGVII</sequence>
<keyword evidence="2" id="KW-1185">Reference proteome</keyword>
<dbReference type="Pfam" id="PF18759">
    <property type="entry name" value="Plavaka"/>
    <property type="match status" value="1"/>
</dbReference>
<dbReference type="InterPro" id="IPR041078">
    <property type="entry name" value="Plavaka"/>
</dbReference>
<feature type="non-terminal residue" evidence="1">
    <location>
        <position position="178"/>
    </location>
</feature>
<organism evidence="1 2">
    <name type="scientific">Hydnomerulius pinastri MD-312</name>
    <dbReference type="NCBI Taxonomy" id="994086"/>
    <lineage>
        <taxon>Eukaryota</taxon>
        <taxon>Fungi</taxon>
        <taxon>Dikarya</taxon>
        <taxon>Basidiomycota</taxon>
        <taxon>Agaricomycotina</taxon>
        <taxon>Agaricomycetes</taxon>
        <taxon>Agaricomycetidae</taxon>
        <taxon>Boletales</taxon>
        <taxon>Boletales incertae sedis</taxon>
        <taxon>Leucogyrophana</taxon>
    </lineage>
</organism>
<dbReference type="OrthoDB" id="2418900at2759"/>
<dbReference type="AlphaFoldDB" id="A0A0C9W712"/>
<dbReference type="Proteomes" id="UP000053820">
    <property type="component" value="Unassembled WGS sequence"/>
</dbReference>
<name>A0A0C9W712_9AGAM</name>
<proteinExistence type="predicted"/>
<reference evidence="1 2" key="1">
    <citation type="submission" date="2014-04" db="EMBL/GenBank/DDBJ databases">
        <title>Evolutionary Origins and Diversification of the Mycorrhizal Mutualists.</title>
        <authorList>
            <consortium name="DOE Joint Genome Institute"/>
            <consortium name="Mycorrhizal Genomics Consortium"/>
            <person name="Kohler A."/>
            <person name="Kuo A."/>
            <person name="Nagy L.G."/>
            <person name="Floudas D."/>
            <person name="Copeland A."/>
            <person name="Barry K.W."/>
            <person name="Cichocki N."/>
            <person name="Veneault-Fourrey C."/>
            <person name="LaButti K."/>
            <person name="Lindquist E.A."/>
            <person name="Lipzen A."/>
            <person name="Lundell T."/>
            <person name="Morin E."/>
            <person name="Murat C."/>
            <person name="Riley R."/>
            <person name="Ohm R."/>
            <person name="Sun H."/>
            <person name="Tunlid A."/>
            <person name="Henrissat B."/>
            <person name="Grigoriev I.V."/>
            <person name="Hibbett D.S."/>
            <person name="Martin F."/>
        </authorList>
    </citation>
    <scope>NUCLEOTIDE SEQUENCE [LARGE SCALE GENOMIC DNA]</scope>
    <source>
        <strain evidence="1 2">MD-312</strain>
    </source>
</reference>
<accession>A0A0C9W712</accession>
<evidence type="ECO:0000313" key="1">
    <source>
        <dbReference type="EMBL" id="KIJ58077.1"/>
    </source>
</evidence>
<evidence type="ECO:0000313" key="2">
    <source>
        <dbReference type="Proteomes" id="UP000053820"/>
    </source>
</evidence>
<dbReference type="HOGENOM" id="CLU_006344_8_0_1"/>
<dbReference type="EMBL" id="KN839995">
    <property type="protein sequence ID" value="KIJ58077.1"/>
    <property type="molecule type" value="Genomic_DNA"/>
</dbReference>
<protein>
    <submittedName>
        <fullName evidence="1">Uncharacterized protein</fullName>
    </submittedName>
</protein>
<gene>
    <name evidence="1" type="ORF">HYDPIDRAFT_103314</name>
</gene>